<protein>
    <submittedName>
        <fullName evidence="1">Uncharacterized protein</fullName>
    </submittedName>
</protein>
<dbReference type="AlphaFoldDB" id="A0A8C9U335"/>
<keyword evidence="2" id="KW-1185">Reference proteome</keyword>
<sequence>MPEECFCIKSQSLTIPLGLWSRSDQNSLFSCTSFLPGLQTNICPLLPCSHLTLNNLHLSLWCMLQRYRRRYFRVSCPLNAGSISLGLRRSCTVILLNSVLKLYKNEKGSVVK</sequence>
<proteinExistence type="predicted"/>
<reference evidence="1" key="2">
    <citation type="submission" date="2025-09" db="UniProtKB">
        <authorList>
            <consortium name="Ensembl"/>
        </authorList>
    </citation>
    <scope>IDENTIFICATION</scope>
</reference>
<organism evidence="1 2">
    <name type="scientific">Serinus canaria</name>
    <name type="common">Island canary</name>
    <name type="synonym">Fringilla canaria</name>
    <dbReference type="NCBI Taxonomy" id="9135"/>
    <lineage>
        <taxon>Eukaryota</taxon>
        <taxon>Metazoa</taxon>
        <taxon>Chordata</taxon>
        <taxon>Craniata</taxon>
        <taxon>Vertebrata</taxon>
        <taxon>Euteleostomi</taxon>
        <taxon>Archelosauria</taxon>
        <taxon>Archosauria</taxon>
        <taxon>Dinosauria</taxon>
        <taxon>Saurischia</taxon>
        <taxon>Theropoda</taxon>
        <taxon>Coelurosauria</taxon>
        <taxon>Aves</taxon>
        <taxon>Neognathae</taxon>
        <taxon>Neoaves</taxon>
        <taxon>Telluraves</taxon>
        <taxon>Australaves</taxon>
        <taxon>Passeriformes</taxon>
        <taxon>Passeroidea</taxon>
        <taxon>Fringillidae</taxon>
        <taxon>Carduelinae</taxon>
        <taxon>Serinus</taxon>
    </lineage>
</organism>
<name>A0A8C9U335_SERCA</name>
<evidence type="ECO:0000313" key="2">
    <source>
        <dbReference type="Proteomes" id="UP000694409"/>
    </source>
</evidence>
<dbReference type="Ensembl" id="ENSSCAT00000003308.1">
    <property type="protein sequence ID" value="ENSSCAP00000002801.1"/>
    <property type="gene ID" value="ENSSCAG00000002432.1"/>
</dbReference>
<reference evidence="1" key="1">
    <citation type="submission" date="2025-08" db="UniProtKB">
        <authorList>
            <consortium name="Ensembl"/>
        </authorList>
    </citation>
    <scope>IDENTIFICATION</scope>
</reference>
<accession>A0A8C9U335</accession>
<dbReference type="Proteomes" id="UP000694409">
    <property type="component" value="Unassembled WGS sequence"/>
</dbReference>
<evidence type="ECO:0000313" key="1">
    <source>
        <dbReference type="Ensembl" id="ENSSCAP00000002801.1"/>
    </source>
</evidence>